<sequence length="649" mass="72301">MVKPFNILITSFTSATSPTALDGCGTIANFLQMVFVLTALFERAAVSTGVISSVYNIPHYVWGFTTANELANAPRFPTVIIMPPNYYSLSLALLSVMDHFGWDEFAFIYSLAEDVERCPVYLTDLQKALYVQQQFTISYSNVWRNNTDSEMKSILSDLRNRARVIVVCSSSFAVKRKLFLHAYDMGMTTSDYAYILSDLGTSGYIAGTSLDTNKTIYAWEDQSSPPDGRDKDAYSAYLRTITLSDVQCFILLFLCDVVSDDSHASTTYAEFGDDVLAKMKGAPFFCKSQCEKANGWKLSLLAYQLYDAFVMYATVANRTLSLGSSYRDGAYMLNHTAGVYKGLLSNITIAYDGSRVPEFSLSTMSGFHGEPVTAGRITFDTSGEDALVHILLEMKSVESSMTVPSSHSDVTNPTPEEVVHEKLRNIIVGITPRAGFCSGCGPGFMATYGGYVYGGIAVALLILIAVINIVIFSLRARVLERERQDALWRIPFITLRKVTNKQSSFVSNGTEVNSRTTEMRNETDRMCFFHYGKEALMALKHHAIIKYESAVNEEFRKMRQLEHDNLNRFFGISSDGGTTYSLWRYCSRGTLQEITKCFQESGRISLRAMSSKEQSGFAIIASELVTKKMAWDLDNRKEGAEGKPLNTSD</sequence>
<dbReference type="Gene3D" id="1.10.510.10">
    <property type="entry name" value="Transferase(Phosphotransferase) domain 1"/>
    <property type="match status" value="1"/>
</dbReference>
<dbReference type="GO" id="GO:0007168">
    <property type="term" value="P:receptor guanylyl cyclase signaling pathway"/>
    <property type="evidence" value="ECO:0007669"/>
    <property type="project" value="TreeGrafter"/>
</dbReference>
<dbReference type="OMA" id="CDELNTI"/>
<evidence type="ECO:0000256" key="5">
    <source>
        <dbReference type="ARBA" id="ARBA00023136"/>
    </source>
</evidence>
<dbReference type="GO" id="GO:0004383">
    <property type="term" value="F:guanylate cyclase activity"/>
    <property type="evidence" value="ECO:0007669"/>
    <property type="project" value="TreeGrafter"/>
</dbReference>
<accession>A0A158R2D6</accession>
<dbReference type="STRING" id="27835.A0A158R2D6"/>
<dbReference type="Pfam" id="PF01094">
    <property type="entry name" value="ANF_receptor"/>
    <property type="match status" value="1"/>
</dbReference>
<dbReference type="GO" id="GO:0000166">
    <property type="term" value="F:nucleotide binding"/>
    <property type="evidence" value="ECO:0007669"/>
    <property type="project" value="UniProtKB-KW"/>
</dbReference>
<evidence type="ECO:0000259" key="8">
    <source>
        <dbReference type="Pfam" id="PF01094"/>
    </source>
</evidence>
<dbReference type="InterPro" id="IPR011009">
    <property type="entry name" value="Kinase-like_dom_sf"/>
</dbReference>
<dbReference type="InterPro" id="IPR028082">
    <property type="entry name" value="Peripla_BP_I"/>
</dbReference>
<reference evidence="9 10" key="2">
    <citation type="submission" date="2018-11" db="EMBL/GenBank/DDBJ databases">
        <authorList>
            <consortium name="Pathogen Informatics"/>
        </authorList>
    </citation>
    <scope>NUCLEOTIDE SEQUENCE [LARGE SCALE GENOMIC DNA]</scope>
</reference>
<dbReference type="GO" id="GO:0004016">
    <property type="term" value="F:adenylate cyclase activity"/>
    <property type="evidence" value="ECO:0007669"/>
    <property type="project" value="TreeGrafter"/>
</dbReference>
<evidence type="ECO:0000256" key="7">
    <source>
        <dbReference type="SAM" id="Phobius"/>
    </source>
</evidence>
<feature type="transmembrane region" description="Helical" evidence="7">
    <location>
        <begin position="451"/>
        <end position="474"/>
    </location>
</feature>
<evidence type="ECO:0000256" key="6">
    <source>
        <dbReference type="ARBA" id="ARBA00023239"/>
    </source>
</evidence>
<protein>
    <submittedName>
        <fullName evidence="11">ANF_receptor domain-containing protein</fullName>
    </submittedName>
</protein>
<evidence type="ECO:0000313" key="10">
    <source>
        <dbReference type="Proteomes" id="UP000271162"/>
    </source>
</evidence>
<dbReference type="WBParaSite" id="NBR_0001564601-mRNA-1">
    <property type="protein sequence ID" value="NBR_0001564601-mRNA-1"/>
    <property type="gene ID" value="NBR_0001564601"/>
</dbReference>
<dbReference type="PANTHER" id="PTHR11920">
    <property type="entry name" value="GUANYLYL CYCLASE"/>
    <property type="match status" value="1"/>
</dbReference>
<evidence type="ECO:0000256" key="4">
    <source>
        <dbReference type="ARBA" id="ARBA00022989"/>
    </source>
</evidence>
<dbReference type="InterPro" id="IPR050401">
    <property type="entry name" value="Cyclic_nucleotide_synthase"/>
</dbReference>
<reference evidence="11" key="1">
    <citation type="submission" date="2016-04" db="UniProtKB">
        <authorList>
            <consortium name="WormBaseParasite"/>
        </authorList>
    </citation>
    <scope>IDENTIFICATION</scope>
</reference>
<evidence type="ECO:0000256" key="2">
    <source>
        <dbReference type="ARBA" id="ARBA00022692"/>
    </source>
</evidence>
<dbReference type="GO" id="GO:0001653">
    <property type="term" value="F:peptide receptor activity"/>
    <property type="evidence" value="ECO:0007669"/>
    <property type="project" value="TreeGrafter"/>
</dbReference>
<organism evidence="11">
    <name type="scientific">Nippostrongylus brasiliensis</name>
    <name type="common">Rat hookworm</name>
    <dbReference type="NCBI Taxonomy" id="27835"/>
    <lineage>
        <taxon>Eukaryota</taxon>
        <taxon>Metazoa</taxon>
        <taxon>Ecdysozoa</taxon>
        <taxon>Nematoda</taxon>
        <taxon>Chromadorea</taxon>
        <taxon>Rhabditida</taxon>
        <taxon>Rhabditina</taxon>
        <taxon>Rhabditomorpha</taxon>
        <taxon>Strongyloidea</taxon>
        <taxon>Heligmosomidae</taxon>
        <taxon>Nippostrongylus</taxon>
    </lineage>
</organism>
<dbReference type="Gene3D" id="3.40.50.2300">
    <property type="match status" value="2"/>
</dbReference>
<keyword evidence="2 7" id="KW-0812">Transmembrane</keyword>
<dbReference type="GO" id="GO:0005886">
    <property type="term" value="C:plasma membrane"/>
    <property type="evidence" value="ECO:0007669"/>
    <property type="project" value="TreeGrafter"/>
</dbReference>
<dbReference type="Proteomes" id="UP000271162">
    <property type="component" value="Unassembled WGS sequence"/>
</dbReference>
<proteinExistence type="predicted"/>
<dbReference type="AlphaFoldDB" id="A0A158R2D6"/>
<evidence type="ECO:0000313" key="11">
    <source>
        <dbReference type="WBParaSite" id="NBR_0001564601-mRNA-1"/>
    </source>
</evidence>
<dbReference type="CDD" id="cd06352">
    <property type="entry name" value="PBP1_NPR_GC-like"/>
    <property type="match status" value="1"/>
</dbReference>
<keyword evidence="5 7" id="KW-0472">Membrane</keyword>
<feature type="domain" description="Receptor ligand binding region" evidence="8">
    <location>
        <begin position="50"/>
        <end position="365"/>
    </location>
</feature>
<keyword evidence="4 7" id="KW-1133">Transmembrane helix</keyword>
<keyword evidence="10" id="KW-1185">Reference proteome</keyword>
<dbReference type="InterPro" id="IPR001828">
    <property type="entry name" value="ANF_lig-bd_rcpt"/>
</dbReference>
<keyword evidence="3" id="KW-0547">Nucleotide-binding</keyword>
<dbReference type="SUPFAM" id="SSF56112">
    <property type="entry name" value="Protein kinase-like (PK-like)"/>
    <property type="match status" value="1"/>
</dbReference>
<comment type="subcellular location">
    <subcellularLocation>
        <location evidence="1">Membrane</location>
    </subcellularLocation>
</comment>
<evidence type="ECO:0000256" key="3">
    <source>
        <dbReference type="ARBA" id="ARBA00022741"/>
    </source>
</evidence>
<evidence type="ECO:0000313" key="9">
    <source>
        <dbReference type="EMBL" id="VDL79241.1"/>
    </source>
</evidence>
<dbReference type="EMBL" id="UYSL01021828">
    <property type="protein sequence ID" value="VDL79241.1"/>
    <property type="molecule type" value="Genomic_DNA"/>
</dbReference>
<keyword evidence="6" id="KW-0456">Lyase</keyword>
<dbReference type="PANTHER" id="PTHR11920:SF495">
    <property type="entry name" value="RECEPTOR-TYPE GUANYLATE CYCLASE GCY-7"/>
    <property type="match status" value="1"/>
</dbReference>
<dbReference type="SUPFAM" id="SSF53822">
    <property type="entry name" value="Periplasmic binding protein-like I"/>
    <property type="match status" value="1"/>
</dbReference>
<name>A0A158R2D6_NIPBR</name>
<gene>
    <name evidence="9" type="ORF">NBR_LOCUS15647</name>
</gene>
<evidence type="ECO:0000256" key="1">
    <source>
        <dbReference type="ARBA" id="ARBA00004370"/>
    </source>
</evidence>